<reference evidence="4 5" key="1">
    <citation type="submission" date="2024-02" db="EMBL/GenBank/DDBJ databases">
        <title>A draft genome for the cacao thread blight pathogen Marasmius crinis-equi.</title>
        <authorList>
            <person name="Cohen S.P."/>
            <person name="Baruah I.K."/>
            <person name="Amoako-Attah I."/>
            <person name="Bukari Y."/>
            <person name="Meinhardt L.W."/>
            <person name="Bailey B.A."/>
        </authorList>
    </citation>
    <scope>NUCLEOTIDE SEQUENCE [LARGE SCALE GENOMIC DNA]</scope>
    <source>
        <strain evidence="4 5">GH-76</strain>
    </source>
</reference>
<dbReference type="InterPro" id="IPR056690">
    <property type="entry name" value="DUF7788"/>
</dbReference>
<dbReference type="EMBL" id="JBAHYK010000627">
    <property type="protein sequence ID" value="KAL0572463.1"/>
    <property type="molecule type" value="Genomic_DNA"/>
</dbReference>
<dbReference type="InterPro" id="IPR058580">
    <property type="entry name" value="DUF2828"/>
</dbReference>
<feature type="domain" description="DUF7788" evidence="3">
    <location>
        <begin position="432"/>
        <end position="674"/>
    </location>
</feature>
<accession>A0ABR3FBH7</accession>
<protein>
    <recommendedName>
        <fullName evidence="6">TROVE domain-containing protein</fullName>
    </recommendedName>
</protein>
<name>A0ABR3FBH7_9AGAR</name>
<dbReference type="PIRSF" id="PIRSF015417">
    <property type="entry name" value="T31B5_30_vWA"/>
    <property type="match status" value="1"/>
</dbReference>
<feature type="compositionally biased region" description="Basic and acidic residues" evidence="1">
    <location>
        <begin position="147"/>
        <end position="159"/>
    </location>
</feature>
<evidence type="ECO:0000313" key="4">
    <source>
        <dbReference type="EMBL" id="KAL0572463.1"/>
    </source>
</evidence>
<evidence type="ECO:0000256" key="1">
    <source>
        <dbReference type="SAM" id="MobiDB-lite"/>
    </source>
</evidence>
<organism evidence="4 5">
    <name type="scientific">Marasmius crinis-equi</name>
    <dbReference type="NCBI Taxonomy" id="585013"/>
    <lineage>
        <taxon>Eukaryota</taxon>
        <taxon>Fungi</taxon>
        <taxon>Dikarya</taxon>
        <taxon>Basidiomycota</taxon>
        <taxon>Agaricomycotina</taxon>
        <taxon>Agaricomycetes</taxon>
        <taxon>Agaricomycetidae</taxon>
        <taxon>Agaricales</taxon>
        <taxon>Marasmiineae</taxon>
        <taxon>Marasmiaceae</taxon>
        <taxon>Marasmius</taxon>
    </lineage>
</organism>
<dbReference type="InterPro" id="IPR011205">
    <property type="entry name" value="UCP015417_vWA"/>
</dbReference>
<gene>
    <name evidence="4" type="ORF">V5O48_009503</name>
</gene>
<feature type="region of interest" description="Disordered" evidence="1">
    <location>
        <begin position="136"/>
        <end position="180"/>
    </location>
</feature>
<feature type="compositionally biased region" description="Basic and acidic residues" evidence="1">
    <location>
        <begin position="167"/>
        <end position="180"/>
    </location>
</feature>
<dbReference type="Pfam" id="PF11443">
    <property type="entry name" value="DUF2828"/>
    <property type="match status" value="1"/>
</dbReference>
<comment type="caution">
    <text evidence="4">The sequence shown here is derived from an EMBL/GenBank/DDBJ whole genome shotgun (WGS) entry which is preliminary data.</text>
</comment>
<evidence type="ECO:0000259" key="3">
    <source>
        <dbReference type="Pfam" id="PF25043"/>
    </source>
</evidence>
<dbReference type="PANTHER" id="PTHR31373">
    <property type="entry name" value="OS06G0652100 PROTEIN"/>
    <property type="match status" value="1"/>
</dbReference>
<dbReference type="Pfam" id="PF25043">
    <property type="entry name" value="DUF7788"/>
    <property type="match status" value="1"/>
</dbReference>
<feature type="domain" description="DUF2828" evidence="2">
    <location>
        <begin position="10"/>
        <end position="427"/>
    </location>
</feature>
<dbReference type="Proteomes" id="UP001465976">
    <property type="component" value="Unassembled WGS sequence"/>
</dbReference>
<sequence>MDAPATSAHQNDAKVHGSSSLPILDAFDALNRFSGARRLNSELTKAWKEDPELTLRLIWHFRSIHEGKSDKYGFYRAFGWLYKHHPRTAILNLPMLVTPCCRDKARPNVRRPHGYWKDLLNVLALATTDGLHSYRPPFLHPPRMKQSRLDDSGQRKARENSGSGTNEEQKANAKERRARQAEEKYANLVTKLEDKKYRALYVAVARLFSEQLLKDLRLLVEIQGLDPTDTRARELTREISLAGKWAPTGSLSHDRHTNITSAIALLIHHSRDQVPTFVFPSALEGLAAPSVSTNRAFLSVLRSYMQRWIFTPLRAITHVTEPLMTAGKWTSIQYHRVPSLCMKHNTVNFYLRDPTGVEKYERISGATLLPHELAMKAVELGDSIKMFNRISKPYVTKRQEIEARVAETRLRVVETHWDTMIGRLRGSALEGSLAICKATSSMGSFLARPLQRGRPDPIVPAAALSLVITQLAKPPFDRGCIMFSEDPQFVQVGKGVGMGLYESLMHITNTGRGLGATVNFEKVFLGLLLPLAKEKRIPREDMPKRLIVFSDASFDHNTYARDIYGYGQNRSEGEPWQLTWRAGETWQTSYDVVKAHFEEAGYEVPQIVLWDLLGYDTAFVGYKEREGVVVTNGLSSNMTKVFLGEELEVAVESEGKQEKEKEAFHPVNEVKEAVMKECFDGLVVSD</sequence>
<evidence type="ECO:0008006" key="6">
    <source>
        <dbReference type="Google" id="ProtNLM"/>
    </source>
</evidence>
<keyword evidence="5" id="KW-1185">Reference proteome</keyword>
<evidence type="ECO:0000259" key="2">
    <source>
        <dbReference type="Pfam" id="PF11443"/>
    </source>
</evidence>
<evidence type="ECO:0000313" key="5">
    <source>
        <dbReference type="Proteomes" id="UP001465976"/>
    </source>
</evidence>
<dbReference type="PANTHER" id="PTHR31373:SF27">
    <property type="entry name" value="TROVE DOMAIN-CONTAINING PROTEIN"/>
    <property type="match status" value="1"/>
</dbReference>
<proteinExistence type="predicted"/>